<feature type="transmembrane region" description="Helical" evidence="6">
    <location>
        <begin position="162"/>
        <end position="181"/>
    </location>
</feature>
<reference evidence="7 8" key="1">
    <citation type="submission" date="2018-06" db="EMBL/GenBank/DDBJ databases">
        <title>Spirosoma sp. HMF3257 Genome sequencing and assembly.</title>
        <authorList>
            <person name="Kang H."/>
            <person name="Cha I."/>
            <person name="Kim H."/>
            <person name="Kang J."/>
            <person name="Joh K."/>
        </authorList>
    </citation>
    <scope>NUCLEOTIDE SEQUENCE [LARGE SCALE GENOMIC DNA]</scope>
    <source>
        <strain evidence="7 8">HMF3257</strain>
    </source>
</reference>
<gene>
    <name evidence="7" type="ORF">HMF3257_11420</name>
</gene>
<feature type="transmembrane region" description="Helical" evidence="6">
    <location>
        <begin position="436"/>
        <end position="458"/>
    </location>
</feature>
<name>A0A327NHR9_9BACT</name>
<dbReference type="InterPro" id="IPR022324">
    <property type="entry name" value="Bacilysin_exporter_BacE_put"/>
</dbReference>
<feature type="transmembrane region" description="Helical" evidence="6">
    <location>
        <begin position="83"/>
        <end position="109"/>
    </location>
</feature>
<feature type="transmembrane region" description="Helical" evidence="6">
    <location>
        <begin position="187"/>
        <end position="207"/>
    </location>
</feature>
<evidence type="ECO:0000256" key="6">
    <source>
        <dbReference type="SAM" id="Phobius"/>
    </source>
</evidence>
<feature type="transmembrane region" description="Helical" evidence="6">
    <location>
        <begin position="219"/>
        <end position="240"/>
    </location>
</feature>
<comment type="caution">
    <text evidence="7">The sequence shown here is derived from an EMBL/GenBank/DDBJ whole genome shotgun (WGS) entry which is preliminary data.</text>
</comment>
<dbReference type="EMBL" id="QLII01000001">
    <property type="protein sequence ID" value="RAI74717.1"/>
    <property type="molecule type" value="Genomic_DNA"/>
</dbReference>
<feature type="transmembrane region" description="Helical" evidence="6">
    <location>
        <begin position="343"/>
        <end position="363"/>
    </location>
</feature>
<feature type="transmembrane region" description="Helical" evidence="6">
    <location>
        <begin position="311"/>
        <end position="337"/>
    </location>
</feature>
<evidence type="ECO:0000256" key="5">
    <source>
        <dbReference type="ARBA" id="ARBA00023136"/>
    </source>
</evidence>
<organism evidence="7 8">
    <name type="scientific">Spirosoma telluris</name>
    <dbReference type="NCBI Taxonomy" id="2183553"/>
    <lineage>
        <taxon>Bacteria</taxon>
        <taxon>Pseudomonadati</taxon>
        <taxon>Bacteroidota</taxon>
        <taxon>Cytophagia</taxon>
        <taxon>Cytophagales</taxon>
        <taxon>Cytophagaceae</taxon>
        <taxon>Spirosoma</taxon>
    </lineage>
</organism>
<dbReference type="OrthoDB" id="7011692at2"/>
<dbReference type="PANTHER" id="PTHR30250">
    <property type="entry name" value="PST FAMILY PREDICTED COLANIC ACID TRANSPORTER"/>
    <property type="match status" value="1"/>
</dbReference>
<accession>A0A327NHR9</accession>
<sequence length="520" mass="57594">MSTTRRFLSGSASAWARIGLTVVTQVALVPLFLNFWSVKTYGVWIVLQALVSVGSTFDRGLTDFMTYELLKYGNNNPSKSSELLGSSLAAAIVLWIIETIIFIIVILLIPFEHLNNTVSNISTDVSKSIALGFILLWFSWILTNICSILSSSLYAFGYYPRFGWWNVFIAFMTSISSVIAVALGGQLLLVCFCNFLVTVILIIIQFLDIKRLFKKNGLFIKIGSLVLGRTIFVQSIGLSARYFLENFRQQGVRLLLTPVIGPSGLVAFATMRTGANVALQGMGTVTKPIMPELLAFLHKGDQLRTNSTFSAIWLVILLILAPAILIIQVFAPYFFVIWTQGQIPFQPGLFALLSISVMIYAWAQPPAAVVSGNNLVKAQFIISLLSSIAVLAGIFLLTPKVGILGAGIALVIAEILSALGFLIYAKKCMEQKQMKWPGNISILSFFPIVIVSIALYFIVEMPKYQWIVLLVAFIILVFNAKIYWENLPIVITNKANIIINNLLLRKQKIENVPVQTEDNL</sequence>
<dbReference type="AlphaFoldDB" id="A0A327NHR9"/>
<comment type="subcellular location">
    <subcellularLocation>
        <location evidence="1">Cell membrane</location>
        <topology evidence="1">Multi-pass membrane protein</topology>
    </subcellularLocation>
</comment>
<evidence type="ECO:0000256" key="4">
    <source>
        <dbReference type="ARBA" id="ARBA00022989"/>
    </source>
</evidence>
<keyword evidence="8" id="KW-1185">Reference proteome</keyword>
<dbReference type="InterPro" id="IPR050833">
    <property type="entry name" value="Poly_Biosynth_Transport"/>
</dbReference>
<dbReference type="PRINTS" id="PR01988">
    <property type="entry name" value="EXPORTERBACE"/>
</dbReference>
<evidence type="ECO:0000313" key="7">
    <source>
        <dbReference type="EMBL" id="RAI74717.1"/>
    </source>
</evidence>
<keyword evidence="5 6" id="KW-0472">Membrane</keyword>
<keyword evidence="2" id="KW-1003">Cell membrane</keyword>
<evidence type="ECO:0000256" key="1">
    <source>
        <dbReference type="ARBA" id="ARBA00004651"/>
    </source>
</evidence>
<proteinExistence type="predicted"/>
<feature type="transmembrane region" description="Helical" evidence="6">
    <location>
        <begin position="403"/>
        <end position="424"/>
    </location>
</feature>
<feature type="transmembrane region" description="Helical" evidence="6">
    <location>
        <begin position="12"/>
        <end position="35"/>
    </location>
</feature>
<feature type="transmembrane region" description="Helical" evidence="6">
    <location>
        <begin position="375"/>
        <end position="397"/>
    </location>
</feature>
<evidence type="ECO:0000256" key="2">
    <source>
        <dbReference type="ARBA" id="ARBA00022475"/>
    </source>
</evidence>
<dbReference type="PANTHER" id="PTHR30250:SF26">
    <property type="entry name" value="PSMA PROTEIN"/>
    <property type="match status" value="1"/>
</dbReference>
<dbReference type="Proteomes" id="UP000249016">
    <property type="component" value="Unassembled WGS sequence"/>
</dbReference>
<feature type="transmembrane region" description="Helical" evidence="6">
    <location>
        <begin position="464"/>
        <end position="484"/>
    </location>
</feature>
<evidence type="ECO:0000256" key="3">
    <source>
        <dbReference type="ARBA" id="ARBA00022692"/>
    </source>
</evidence>
<evidence type="ECO:0000313" key="8">
    <source>
        <dbReference type="Proteomes" id="UP000249016"/>
    </source>
</evidence>
<keyword evidence="3 6" id="KW-0812">Transmembrane</keyword>
<protein>
    <submittedName>
        <fullName evidence="7">Uncharacterized protein</fullName>
    </submittedName>
</protein>
<keyword evidence="4 6" id="KW-1133">Transmembrane helix</keyword>
<feature type="transmembrane region" description="Helical" evidence="6">
    <location>
        <begin position="129"/>
        <end position="150"/>
    </location>
</feature>
<dbReference type="GO" id="GO:0005886">
    <property type="term" value="C:plasma membrane"/>
    <property type="evidence" value="ECO:0007669"/>
    <property type="project" value="UniProtKB-SubCell"/>
</dbReference>